<proteinExistence type="predicted"/>
<gene>
    <name evidence="1" type="ORF">HHI36_014656</name>
</gene>
<evidence type="ECO:0000313" key="2">
    <source>
        <dbReference type="Proteomes" id="UP001516400"/>
    </source>
</evidence>
<organism evidence="1 2">
    <name type="scientific">Cryptolaemus montrouzieri</name>
    <dbReference type="NCBI Taxonomy" id="559131"/>
    <lineage>
        <taxon>Eukaryota</taxon>
        <taxon>Metazoa</taxon>
        <taxon>Ecdysozoa</taxon>
        <taxon>Arthropoda</taxon>
        <taxon>Hexapoda</taxon>
        <taxon>Insecta</taxon>
        <taxon>Pterygota</taxon>
        <taxon>Neoptera</taxon>
        <taxon>Endopterygota</taxon>
        <taxon>Coleoptera</taxon>
        <taxon>Polyphaga</taxon>
        <taxon>Cucujiformia</taxon>
        <taxon>Coccinelloidea</taxon>
        <taxon>Coccinellidae</taxon>
        <taxon>Scymninae</taxon>
        <taxon>Scymnini</taxon>
        <taxon>Cryptolaemus</taxon>
    </lineage>
</organism>
<sequence length="166" mass="18728">MQSEACAKIRRTDGIVYFGKDDKELEPGPSNYRCNTMDKTDDDEEDDISLARVRIDEQLYKTLKSRLKSAIDSSIRSGHCGQLANVSNKSREIWKIINAEVKEPKSMNVNSSLNNHTLCDHFANVAMRYTPENLDQNESPQSDAKKTASSDYNSIMLTDTTAIEIM</sequence>
<evidence type="ECO:0000313" key="1">
    <source>
        <dbReference type="EMBL" id="KAL3273200.1"/>
    </source>
</evidence>
<dbReference type="EMBL" id="JABFTP020000062">
    <property type="protein sequence ID" value="KAL3273200.1"/>
    <property type="molecule type" value="Genomic_DNA"/>
</dbReference>
<dbReference type="AlphaFoldDB" id="A0ABD2N477"/>
<protein>
    <submittedName>
        <fullName evidence="1">Uncharacterized protein</fullName>
    </submittedName>
</protein>
<keyword evidence="2" id="KW-1185">Reference proteome</keyword>
<comment type="caution">
    <text evidence="1">The sequence shown here is derived from an EMBL/GenBank/DDBJ whole genome shotgun (WGS) entry which is preliminary data.</text>
</comment>
<accession>A0ABD2N477</accession>
<dbReference type="Proteomes" id="UP001516400">
    <property type="component" value="Unassembled WGS sequence"/>
</dbReference>
<reference evidence="1 2" key="1">
    <citation type="journal article" date="2021" name="BMC Biol.">
        <title>Horizontally acquired antibacterial genes associated with adaptive radiation of ladybird beetles.</title>
        <authorList>
            <person name="Li H.S."/>
            <person name="Tang X.F."/>
            <person name="Huang Y.H."/>
            <person name="Xu Z.Y."/>
            <person name="Chen M.L."/>
            <person name="Du X.Y."/>
            <person name="Qiu B.Y."/>
            <person name="Chen P.T."/>
            <person name="Zhang W."/>
            <person name="Slipinski A."/>
            <person name="Escalona H.E."/>
            <person name="Waterhouse R.M."/>
            <person name="Zwick A."/>
            <person name="Pang H."/>
        </authorList>
    </citation>
    <scope>NUCLEOTIDE SEQUENCE [LARGE SCALE GENOMIC DNA]</scope>
    <source>
        <strain evidence="1">SYSU2018</strain>
    </source>
</reference>
<name>A0ABD2N477_9CUCU</name>